<feature type="domain" description="RING-type" evidence="6">
    <location>
        <begin position="270"/>
        <end position="323"/>
    </location>
</feature>
<keyword evidence="4" id="KW-0539">Nucleus</keyword>
<evidence type="ECO:0000259" key="6">
    <source>
        <dbReference type="PROSITE" id="PS50089"/>
    </source>
</evidence>
<comment type="similarity">
    <text evidence="4">Belongs to the NOSIP family.</text>
</comment>
<dbReference type="GO" id="GO:0061630">
    <property type="term" value="F:ubiquitin protein ligase activity"/>
    <property type="evidence" value="ECO:0007669"/>
    <property type="project" value="InterPro"/>
</dbReference>
<evidence type="ECO:0000313" key="7">
    <source>
        <dbReference type="EMBL" id="TKA29391.1"/>
    </source>
</evidence>
<proteinExistence type="inferred from homology"/>
<dbReference type="EMBL" id="NAJP01000109">
    <property type="protein sequence ID" value="TKA29391.1"/>
    <property type="molecule type" value="Genomic_DNA"/>
</dbReference>
<protein>
    <recommendedName>
        <fullName evidence="6">RING-type domain-containing protein</fullName>
    </recommendedName>
</protein>
<dbReference type="PIRSF" id="PIRSF023577">
    <property type="entry name" value="ENOS_interacting"/>
    <property type="match status" value="1"/>
</dbReference>
<dbReference type="PANTHER" id="PTHR13063:SF10">
    <property type="entry name" value="NITRIC OXIDE SYNTHASE-INTERACTING PROTEIN"/>
    <property type="match status" value="1"/>
</dbReference>
<evidence type="ECO:0000313" key="8">
    <source>
        <dbReference type="Proteomes" id="UP000310066"/>
    </source>
</evidence>
<dbReference type="STRING" id="329885.A0A4U0U301"/>
<dbReference type="PANTHER" id="PTHR13063">
    <property type="entry name" value="ENOS INTERACTING PROTEIN"/>
    <property type="match status" value="1"/>
</dbReference>
<comment type="subcellular location">
    <subcellularLocation>
        <location evidence="4">Nucleus</location>
    </subcellularLocation>
</comment>
<dbReference type="InterPro" id="IPR016818">
    <property type="entry name" value="NOSIP"/>
</dbReference>
<dbReference type="OrthoDB" id="116827at2759"/>
<accession>A0A4U0U301</accession>
<comment type="caution">
    <text evidence="7">The sequence shown here is derived from an EMBL/GenBank/DDBJ whole genome shotgun (WGS) entry which is preliminary data.</text>
</comment>
<evidence type="ECO:0000256" key="1">
    <source>
        <dbReference type="ARBA" id="ARBA00022723"/>
    </source>
</evidence>
<sequence length="381" mass="42208">MVRNYPTVSNAFPKWQARFPSTNLRLTNLPGKRNTSLAFFTAHERAEVANHWGSRSTRLTRDSFLPFGSCQLCLLPAREAVACPKYGHLFCRECAISNLLAQSKDLKRLKKEAERKGAEDAEERVLEEGEQRAKEVEDFERVQAGLSVKGGGKVVGRQNGKIVVEQEKEGRKRKFEVGEDELLRLAKEGDHSHKRHAGDKEITKSELPSFWVPGETPDNKKADLKTIKHNPTCPAAAADKPHDFMLKTLVTVRFNDEKPTNDSVPPARSCPSCHKALSNSTKAVLAKPCGHVLCKPCSDKFQKPPERSAHDVEMDETVRCFVCAEDVTQGRSVKRKKDGLDGKKEKEGKVERGLVELSSEGTGFAGGGGNMVKKEGVAFQC</sequence>
<dbReference type="Pfam" id="PF13445">
    <property type="entry name" value="zf-RING_UBOX"/>
    <property type="match status" value="1"/>
</dbReference>
<dbReference type="FunFam" id="3.30.40.10:FF:000673">
    <property type="entry name" value="RING finger domain protein, putative"/>
    <property type="match status" value="1"/>
</dbReference>
<evidence type="ECO:0000256" key="2">
    <source>
        <dbReference type="ARBA" id="ARBA00022771"/>
    </source>
</evidence>
<keyword evidence="2 5" id="KW-0863">Zinc-finger</keyword>
<evidence type="ECO:0000256" key="3">
    <source>
        <dbReference type="ARBA" id="ARBA00022833"/>
    </source>
</evidence>
<dbReference type="AlphaFoldDB" id="A0A4U0U301"/>
<dbReference type="Gene3D" id="3.30.40.10">
    <property type="entry name" value="Zinc/RING finger domain, C3HC4 (zinc finger)"/>
    <property type="match status" value="1"/>
</dbReference>
<dbReference type="PROSITE" id="PS50089">
    <property type="entry name" value="ZF_RING_2"/>
    <property type="match status" value="1"/>
</dbReference>
<dbReference type="Proteomes" id="UP000310066">
    <property type="component" value="Unassembled WGS sequence"/>
</dbReference>
<keyword evidence="1" id="KW-0479">Metal-binding</keyword>
<dbReference type="InterPro" id="IPR001841">
    <property type="entry name" value="Znf_RING"/>
</dbReference>
<reference evidence="7 8" key="1">
    <citation type="submission" date="2017-03" db="EMBL/GenBank/DDBJ databases">
        <title>Genomes of endolithic fungi from Antarctica.</title>
        <authorList>
            <person name="Coleine C."/>
            <person name="Masonjones S."/>
            <person name="Stajich J.E."/>
        </authorList>
    </citation>
    <scope>NUCLEOTIDE SEQUENCE [LARGE SCALE GENOMIC DNA]</scope>
    <source>
        <strain evidence="7 8">CCFEE 5311</strain>
    </source>
</reference>
<evidence type="ECO:0000256" key="4">
    <source>
        <dbReference type="PIRNR" id="PIRNR023577"/>
    </source>
</evidence>
<dbReference type="InterPro" id="IPR027370">
    <property type="entry name" value="Znf-RING_euk"/>
</dbReference>
<dbReference type="GO" id="GO:0005634">
    <property type="term" value="C:nucleus"/>
    <property type="evidence" value="ECO:0007669"/>
    <property type="project" value="UniProtKB-SubCell"/>
</dbReference>
<evidence type="ECO:0000256" key="5">
    <source>
        <dbReference type="PROSITE-ProRule" id="PRU00175"/>
    </source>
</evidence>
<dbReference type="InterPro" id="IPR013083">
    <property type="entry name" value="Znf_RING/FYVE/PHD"/>
</dbReference>
<organism evidence="7 8">
    <name type="scientific">Friedmanniomyces endolithicus</name>
    <dbReference type="NCBI Taxonomy" id="329885"/>
    <lineage>
        <taxon>Eukaryota</taxon>
        <taxon>Fungi</taxon>
        <taxon>Dikarya</taxon>
        <taxon>Ascomycota</taxon>
        <taxon>Pezizomycotina</taxon>
        <taxon>Dothideomycetes</taxon>
        <taxon>Dothideomycetidae</taxon>
        <taxon>Mycosphaerellales</taxon>
        <taxon>Teratosphaeriaceae</taxon>
        <taxon>Friedmanniomyces</taxon>
    </lineage>
</organism>
<gene>
    <name evidence="7" type="ORF">B0A54_16275</name>
</gene>
<dbReference type="GO" id="GO:0008270">
    <property type="term" value="F:zinc ion binding"/>
    <property type="evidence" value="ECO:0007669"/>
    <property type="project" value="UniProtKB-KW"/>
</dbReference>
<name>A0A4U0U301_9PEZI</name>
<keyword evidence="3" id="KW-0862">Zinc</keyword>